<sequence length="524" mass="59123">MEKYTRIRLLGEGSFGRVFLMREKAEDGGGLVCVKDIPVLHVSSSKKTRRGGHSSSDGLNEAHLMQKLRHPNLIAYRDSFESTNHRHLFIVMEYCSGGDLHAKLQRKQAKHCLESETNVCLWLVQLCLGLHCMHHRRIMHRDIKSRNIFISHDGHLVLGDLGISRELDRDDLAHTTVGTPNFMSPELLDGTYSYASDVWALGCVLYEMCTLHFPFEAKTTPALVAKICAGDYAPLDRKFSPDLRRLQDELLAVDAWRRPSLQSILTRDFLRPALECYVTDVVKCGSKSHVDELRTQLHQLQLGCVWTQVHHQLKPPPNAARSAAKSIIPPNPLIPAHDYKLEEDMLQWLENERQRHLILVLERIKQARCNASILSPRPMIPRTVVSPESPRCRPPPTPDPEWRPPVQSKPPSSTSFLLSAHLDTSTCFSSAFRKGVNLTPHAKPYLAQACKDVRVLRRSVYAQAAHARNHVAAHMVLLSSPPKGLPGDSIEDAAVATPDEVDAALLQYQRDVERRLRRHSAINQ</sequence>
<evidence type="ECO:0000256" key="2">
    <source>
        <dbReference type="ARBA" id="ARBA00022527"/>
    </source>
</evidence>
<comment type="catalytic activity">
    <reaction evidence="8">
        <text>L-seryl-[protein] + ATP = O-phospho-L-seryl-[protein] + ADP + H(+)</text>
        <dbReference type="Rhea" id="RHEA:17989"/>
        <dbReference type="Rhea" id="RHEA-COMP:9863"/>
        <dbReference type="Rhea" id="RHEA-COMP:11604"/>
        <dbReference type="ChEBI" id="CHEBI:15378"/>
        <dbReference type="ChEBI" id="CHEBI:29999"/>
        <dbReference type="ChEBI" id="CHEBI:30616"/>
        <dbReference type="ChEBI" id="CHEBI:83421"/>
        <dbReference type="ChEBI" id="CHEBI:456216"/>
        <dbReference type="EC" id="2.7.11.1"/>
    </reaction>
</comment>
<evidence type="ECO:0000259" key="10">
    <source>
        <dbReference type="PROSITE" id="PS50011"/>
    </source>
</evidence>
<keyword evidence="6" id="KW-0067">ATP-binding</keyword>
<name>W4HAA7_APHAT</name>
<dbReference type="RefSeq" id="XP_009822901.1">
    <property type="nucleotide sequence ID" value="XM_009824599.1"/>
</dbReference>
<dbReference type="PANTHER" id="PTHR44899">
    <property type="entry name" value="CAMK FAMILY PROTEIN KINASE"/>
    <property type="match status" value="1"/>
</dbReference>
<accession>W4HAA7</accession>
<evidence type="ECO:0000256" key="3">
    <source>
        <dbReference type="ARBA" id="ARBA00022679"/>
    </source>
</evidence>
<evidence type="ECO:0000313" key="11">
    <source>
        <dbReference type="EMBL" id="ETV88038.1"/>
    </source>
</evidence>
<gene>
    <name evidence="11" type="ORF">H257_01413</name>
</gene>
<dbReference type="OrthoDB" id="248923at2759"/>
<dbReference type="VEuPathDB" id="FungiDB:H257_01413"/>
<dbReference type="GO" id="GO:0004674">
    <property type="term" value="F:protein serine/threonine kinase activity"/>
    <property type="evidence" value="ECO:0007669"/>
    <property type="project" value="UniProtKB-KW"/>
</dbReference>
<dbReference type="Gene3D" id="1.10.510.10">
    <property type="entry name" value="Transferase(Phosphotransferase) domain 1"/>
    <property type="match status" value="1"/>
</dbReference>
<dbReference type="InterPro" id="IPR008271">
    <property type="entry name" value="Ser/Thr_kinase_AS"/>
</dbReference>
<evidence type="ECO:0000256" key="1">
    <source>
        <dbReference type="ARBA" id="ARBA00012513"/>
    </source>
</evidence>
<evidence type="ECO:0000256" key="6">
    <source>
        <dbReference type="ARBA" id="ARBA00022840"/>
    </source>
</evidence>
<evidence type="ECO:0000256" key="5">
    <source>
        <dbReference type="ARBA" id="ARBA00022777"/>
    </source>
</evidence>
<keyword evidence="2" id="KW-0723">Serine/threonine-protein kinase</keyword>
<reference evidence="11" key="1">
    <citation type="submission" date="2013-12" db="EMBL/GenBank/DDBJ databases">
        <title>The Genome Sequence of Aphanomyces astaci APO3.</title>
        <authorList>
            <consortium name="The Broad Institute Genomics Platform"/>
            <person name="Russ C."/>
            <person name="Tyler B."/>
            <person name="van West P."/>
            <person name="Dieguez-Uribeondo J."/>
            <person name="Young S.K."/>
            <person name="Zeng Q."/>
            <person name="Gargeya S."/>
            <person name="Fitzgerald M."/>
            <person name="Abouelleil A."/>
            <person name="Alvarado L."/>
            <person name="Chapman S.B."/>
            <person name="Gainer-Dewar J."/>
            <person name="Goldberg J."/>
            <person name="Griggs A."/>
            <person name="Gujja S."/>
            <person name="Hansen M."/>
            <person name="Howarth C."/>
            <person name="Imamovic A."/>
            <person name="Ireland A."/>
            <person name="Larimer J."/>
            <person name="McCowan C."/>
            <person name="Murphy C."/>
            <person name="Pearson M."/>
            <person name="Poon T.W."/>
            <person name="Priest M."/>
            <person name="Roberts A."/>
            <person name="Saif S."/>
            <person name="Shea T."/>
            <person name="Sykes S."/>
            <person name="Wortman J."/>
            <person name="Nusbaum C."/>
            <person name="Birren B."/>
        </authorList>
    </citation>
    <scope>NUCLEOTIDE SEQUENCE [LARGE SCALE GENOMIC DNA]</scope>
    <source>
        <strain evidence="11">APO3</strain>
    </source>
</reference>
<proteinExistence type="predicted"/>
<evidence type="ECO:0000256" key="8">
    <source>
        <dbReference type="ARBA" id="ARBA00048679"/>
    </source>
</evidence>
<keyword evidence="5 11" id="KW-0418">Kinase</keyword>
<keyword evidence="4" id="KW-0547">Nucleotide-binding</keyword>
<dbReference type="Pfam" id="PF00069">
    <property type="entry name" value="Pkinase"/>
    <property type="match status" value="1"/>
</dbReference>
<dbReference type="InterPro" id="IPR051131">
    <property type="entry name" value="NEK_Ser/Thr_kinase_NIMA"/>
</dbReference>
<dbReference type="PROSITE" id="PS50011">
    <property type="entry name" value="PROTEIN_KINASE_DOM"/>
    <property type="match status" value="1"/>
</dbReference>
<feature type="region of interest" description="Disordered" evidence="9">
    <location>
        <begin position="380"/>
        <end position="414"/>
    </location>
</feature>
<dbReference type="EC" id="2.7.11.1" evidence="1"/>
<dbReference type="PANTHER" id="PTHR44899:SF3">
    <property type="entry name" value="SERINE_THREONINE-PROTEIN KINASE NEK1"/>
    <property type="match status" value="1"/>
</dbReference>
<dbReference type="CDD" id="cd08215">
    <property type="entry name" value="STKc_Nek"/>
    <property type="match status" value="1"/>
</dbReference>
<dbReference type="InterPro" id="IPR000719">
    <property type="entry name" value="Prot_kinase_dom"/>
</dbReference>
<evidence type="ECO:0000256" key="9">
    <source>
        <dbReference type="SAM" id="MobiDB-lite"/>
    </source>
</evidence>
<dbReference type="GeneID" id="20803409"/>
<dbReference type="InterPro" id="IPR011009">
    <property type="entry name" value="Kinase-like_dom_sf"/>
</dbReference>
<protein>
    <recommendedName>
        <fullName evidence="1">non-specific serine/threonine protein kinase</fullName>
        <ecNumber evidence="1">2.7.11.1</ecNumber>
    </recommendedName>
</protein>
<dbReference type="PROSITE" id="PS00108">
    <property type="entry name" value="PROTEIN_KINASE_ST"/>
    <property type="match status" value="1"/>
</dbReference>
<dbReference type="STRING" id="112090.W4HAA7"/>
<dbReference type="GO" id="GO:0005524">
    <property type="term" value="F:ATP binding"/>
    <property type="evidence" value="ECO:0007669"/>
    <property type="project" value="UniProtKB-KW"/>
</dbReference>
<keyword evidence="3" id="KW-0808">Transferase</keyword>
<dbReference type="SUPFAM" id="SSF56112">
    <property type="entry name" value="Protein kinase-like (PK-like)"/>
    <property type="match status" value="1"/>
</dbReference>
<dbReference type="SMART" id="SM00220">
    <property type="entry name" value="S_TKc"/>
    <property type="match status" value="1"/>
</dbReference>
<evidence type="ECO:0000256" key="4">
    <source>
        <dbReference type="ARBA" id="ARBA00022741"/>
    </source>
</evidence>
<evidence type="ECO:0000256" key="7">
    <source>
        <dbReference type="ARBA" id="ARBA00047899"/>
    </source>
</evidence>
<dbReference type="EMBL" id="KI913115">
    <property type="protein sequence ID" value="ETV88038.1"/>
    <property type="molecule type" value="Genomic_DNA"/>
</dbReference>
<dbReference type="AlphaFoldDB" id="W4HAA7"/>
<comment type="catalytic activity">
    <reaction evidence="7">
        <text>L-threonyl-[protein] + ATP = O-phospho-L-threonyl-[protein] + ADP + H(+)</text>
        <dbReference type="Rhea" id="RHEA:46608"/>
        <dbReference type="Rhea" id="RHEA-COMP:11060"/>
        <dbReference type="Rhea" id="RHEA-COMP:11605"/>
        <dbReference type="ChEBI" id="CHEBI:15378"/>
        <dbReference type="ChEBI" id="CHEBI:30013"/>
        <dbReference type="ChEBI" id="CHEBI:30616"/>
        <dbReference type="ChEBI" id="CHEBI:61977"/>
        <dbReference type="ChEBI" id="CHEBI:456216"/>
        <dbReference type="EC" id="2.7.11.1"/>
    </reaction>
</comment>
<organism evidence="11">
    <name type="scientific">Aphanomyces astaci</name>
    <name type="common">Crayfish plague agent</name>
    <dbReference type="NCBI Taxonomy" id="112090"/>
    <lineage>
        <taxon>Eukaryota</taxon>
        <taxon>Sar</taxon>
        <taxon>Stramenopiles</taxon>
        <taxon>Oomycota</taxon>
        <taxon>Saprolegniomycetes</taxon>
        <taxon>Saprolegniales</taxon>
        <taxon>Verrucalvaceae</taxon>
        <taxon>Aphanomyces</taxon>
    </lineage>
</organism>
<feature type="domain" description="Protein kinase" evidence="10">
    <location>
        <begin position="4"/>
        <end position="270"/>
    </location>
</feature>